<accession>A0A5C5VV00</accession>
<dbReference type="GO" id="GO:0004674">
    <property type="term" value="F:protein serine/threonine kinase activity"/>
    <property type="evidence" value="ECO:0007669"/>
    <property type="project" value="UniProtKB-KW"/>
</dbReference>
<dbReference type="Gene3D" id="3.30.200.20">
    <property type="entry name" value="Phosphorylase Kinase, domain 1"/>
    <property type="match status" value="1"/>
</dbReference>
<feature type="transmembrane region" description="Helical" evidence="8">
    <location>
        <begin position="322"/>
        <end position="341"/>
    </location>
</feature>
<evidence type="ECO:0000256" key="1">
    <source>
        <dbReference type="ARBA" id="ARBA00012513"/>
    </source>
</evidence>
<dbReference type="Proteomes" id="UP000318995">
    <property type="component" value="Unassembled WGS sequence"/>
</dbReference>
<reference evidence="10 11" key="1">
    <citation type="submission" date="2019-02" db="EMBL/GenBank/DDBJ databases">
        <title>Deep-cultivation of Planctomycetes and their phenomic and genomic characterization uncovers novel biology.</title>
        <authorList>
            <person name="Wiegand S."/>
            <person name="Jogler M."/>
            <person name="Boedeker C."/>
            <person name="Pinto D."/>
            <person name="Vollmers J."/>
            <person name="Rivas-Marin E."/>
            <person name="Kohn T."/>
            <person name="Peeters S.H."/>
            <person name="Heuer A."/>
            <person name="Rast P."/>
            <person name="Oberbeckmann S."/>
            <person name="Bunk B."/>
            <person name="Jeske O."/>
            <person name="Meyerdierks A."/>
            <person name="Storesund J.E."/>
            <person name="Kallscheuer N."/>
            <person name="Luecker S."/>
            <person name="Lage O.M."/>
            <person name="Pohl T."/>
            <person name="Merkel B.J."/>
            <person name="Hornburger P."/>
            <person name="Mueller R.-W."/>
            <person name="Bruemmer F."/>
            <person name="Labrenz M."/>
            <person name="Spormann A.M."/>
            <person name="Op Den Camp H."/>
            <person name="Overmann J."/>
            <person name="Amann R."/>
            <person name="Jetten M.S.M."/>
            <person name="Mascher T."/>
            <person name="Medema M.H."/>
            <person name="Devos D.P."/>
            <person name="Kaster A.-K."/>
            <person name="Ovreas L."/>
            <person name="Rohde M."/>
            <person name="Galperin M.Y."/>
            <person name="Jogler C."/>
        </authorList>
    </citation>
    <scope>NUCLEOTIDE SEQUENCE [LARGE SCALE GENOMIC DNA]</scope>
    <source>
        <strain evidence="10 11">Pla111</strain>
    </source>
</reference>
<keyword evidence="2" id="KW-0723">Serine/threonine-protein kinase</keyword>
<evidence type="ECO:0000259" key="9">
    <source>
        <dbReference type="PROSITE" id="PS50011"/>
    </source>
</evidence>
<keyword evidence="8" id="KW-1133">Transmembrane helix</keyword>
<dbReference type="PANTHER" id="PTHR43289:SF6">
    <property type="entry name" value="SERINE_THREONINE-PROTEIN KINASE NEKL-3"/>
    <property type="match status" value="1"/>
</dbReference>
<evidence type="ECO:0000256" key="6">
    <source>
        <dbReference type="ARBA" id="ARBA00022840"/>
    </source>
</evidence>
<protein>
    <recommendedName>
        <fullName evidence="1">non-specific serine/threonine protein kinase</fullName>
        <ecNumber evidence="1">2.7.11.1</ecNumber>
    </recommendedName>
</protein>
<keyword evidence="4 7" id="KW-0547">Nucleotide-binding</keyword>
<dbReference type="PROSITE" id="PS00107">
    <property type="entry name" value="PROTEIN_KINASE_ATP"/>
    <property type="match status" value="1"/>
</dbReference>
<keyword evidence="8" id="KW-0472">Membrane</keyword>
<dbReference type="AlphaFoldDB" id="A0A5C5VV00"/>
<dbReference type="SUPFAM" id="SSF56112">
    <property type="entry name" value="Protein kinase-like (PK-like)"/>
    <property type="match status" value="1"/>
</dbReference>
<dbReference type="GO" id="GO:0005524">
    <property type="term" value="F:ATP binding"/>
    <property type="evidence" value="ECO:0007669"/>
    <property type="project" value="UniProtKB-UniRule"/>
</dbReference>
<dbReference type="RefSeq" id="WP_146574994.1">
    <property type="nucleotide sequence ID" value="NZ_SJPH01000007.1"/>
</dbReference>
<dbReference type="OrthoDB" id="6111975at2"/>
<dbReference type="EMBL" id="SJPH01000007">
    <property type="protein sequence ID" value="TWT42468.1"/>
    <property type="molecule type" value="Genomic_DNA"/>
</dbReference>
<evidence type="ECO:0000256" key="8">
    <source>
        <dbReference type="SAM" id="Phobius"/>
    </source>
</evidence>
<dbReference type="PROSITE" id="PS00108">
    <property type="entry name" value="PROTEIN_KINASE_ST"/>
    <property type="match status" value="1"/>
</dbReference>
<evidence type="ECO:0000313" key="10">
    <source>
        <dbReference type="EMBL" id="TWT42468.1"/>
    </source>
</evidence>
<organism evidence="10 11">
    <name type="scientific">Botrimarina hoheduenensis</name>
    <dbReference type="NCBI Taxonomy" id="2528000"/>
    <lineage>
        <taxon>Bacteria</taxon>
        <taxon>Pseudomonadati</taxon>
        <taxon>Planctomycetota</taxon>
        <taxon>Planctomycetia</taxon>
        <taxon>Pirellulales</taxon>
        <taxon>Lacipirellulaceae</taxon>
        <taxon>Botrimarina</taxon>
    </lineage>
</organism>
<keyword evidence="6 7" id="KW-0067">ATP-binding</keyword>
<feature type="domain" description="Protein kinase" evidence="9">
    <location>
        <begin position="11"/>
        <end position="272"/>
    </location>
</feature>
<dbReference type="InterPro" id="IPR008271">
    <property type="entry name" value="Ser/Thr_kinase_AS"/>
</dbReference>
<comment type="caution">
    <text evidence="10">The sequence shown here is derived from an EMBL/GenBank/DDBJ whole genome shotgun (WGS) entry which is preliminary data.</text>
</comment>
<dbReference type="InterPro" id="IPR011009">
    <property type="entry name" value="Kinase-like_dom_sf"/>
</dbReference>
<dbReference type="Gene3D" id="1.10.510.10">
    <property type="entry name" value="Transferase(Phosphotransferase) domain 1"/>
    <property type="match status" value="1"/>
</dbReference>
<sequence>MDLTGKQLNDFRLLRLIGRGAMATVYLAEQQSLARRVAIKVLNPDLAGDARQVARFQQEARAAASMTHPAIVQVYEVGSVGEHYYLAQEYVPGGSLGDLLRRQGRLAPGAVLGVMWQVAQGLAAAAERGLVHRDIKPDNLMLDRTGAVKVADFGLARLAEAGTNMTREGVALGTPLYMSPEQVEARPIDARSDLYSLGVTAFHLLTGDPPFVGDSPLAVAMQHVGSPPPTVCERDPEAPPALAQVIDKLLQKSPDQRYLSPEALLAALAETVSHAERDGWSESSAAGLTNTLARAATVTRELGVERERLSAAMRRERRTGRYARWMIAAAVLGGAILGGLLRPQPLLPQPGAPEVARADSAKAQLLIAKRVDTPDAWRAVARYHPEADRFFLLLATRGLAACLLERDAPQAAEFELRRLGAEGATSPEFAVFSQAGLAIAYAQAGRDDDARTALERFDSLGEKAPAQLAEELARVRSKLAERG</sequence>
<dbReference type="EC" id="2.7.11.1" evidence="1"/>
<name>A0A5C5VV00_9BACT</name>
<evidence type="ECO:0000256" key="4">
    <source>
        <dbReference type="ARBA" id="ARBA00022741"/>
    </source>
</evidence>
<keyword evidence="3 10" id="KW-0808">Transferase</keyword>
<dbReference type="SMART" id="SM00220">
    <property type="entry name" value="S_TKc"/>
    <property type="match status" value="1"/>
</dbReference>
<evidence type="ECO:0000256" key="3">
    <source>
        <dbReference type="ARBA" id="ARBA00022679"/>
    </source>
</evidence>
<feature type="binding site" evidence="7">
    <location>
        <position position="40"/>
    </location>
    <ligand>
        <name>ATP</name>
        <dbReference type="ChEBI" id="CHEBI:30616"/>
    </ligand>
</feature>
<dbReference type="FunFam" id="1.10.510.10:FF:000021">
    <property type="entry name" value="Serine/threonine protein kinase"/>
    <property type="match status" value="1"/>
</dbReference>
<dbReference type="InterPro" id="IPR000719">
    <property type="entry name" value="Prot_kinase_dom"/>
</dbReference>
<keyword evidence="5 10" id="KW-0418">Kinase</keyword>
<keyword evidence="11" id="KW-1185">Reference proteome</keyword>
<dbReference type="Pfam" id="PF00069">
    <property type="entry name" value="Pkinase"/>
    <property type="match status" value="1"/>
</dbReference>
<dbReference type="CDD" id="cd14014">
    <property type="entry name" value="STKc_PknB_like"/>
    <property type="match status" value="1"/>
</dbReference>
<dbReference type="PROSITE" id="PS50011">
    <property type="entry name" value="PROTEIN_KINASE_DOM"/>
    <property type="match status" value="1"/>
</dbReference>
<evidence type="ECO:0000313" key="11">
    <source>
        <dbReference type="Proteomes" id="UP000318995"/>
    </source>
</evidence>
<keyword evidence="8" id="KW-0812">Transmembrane</keyword>
<evidence type="ECO:0000256" key="5">
    <source>
        <dbReference type="ARBA" id="ARBA00022777"/>
    </source>
</evidence>
<dbReference type="PANTHER" id="PTHR43289">
    <property type="entry name" value="MITOGEN-ACTIVATED PROTEIN KINASE KINASE KINASE 20-RELATED"/>
    <property type="match status" value="1"/>
</dbReference>
<proteinExistence type="predicted"/>
<evidence type="ECO:0000256" key="7">
    <source>
        <dbReference type="PROSITE-ProRule" id="PRU10141"/>
    </source>
</evidence>
<dbReference type="InterPro" id="IPR017441">
    <property type="entry name" value="Protein_kinase_ATP_BS"/>
</dbReference>
<gene>
    <name evidence="10" type="primary">pknB_11</name>
    <name evidence="10" type="ORF">Pla111_27730</name>
</gene>
<evidence type="ECO:0000256" key="2">
    <source>
        <dbReference type="ARBA" id="ARBA00022527"/>
    </source>
</evidence>